<proteinExistence type="predicted"/>
<sequence>MSRTPKVSPEVFPKATMASNSVDAHFHLLTGRGDNSYKPKKTKVARAMTGIAGVDSTYPLDHLLSISTYLLGDTLQFDSDDEAWPGETNTKSPKKRYKAIVQEGLPELLQSEDTPSRPGKQNNSTPILCNELDISQFPYPSSSD</sequence>
<organism evidence="2 3">
    <name type="scientific">Aspergillus puulaauensis</name>
    <dbReference type="NCBI Taxonomy" id="1220207"/>
    <lineage>
        <taxon>Eukaryota</taxon>
        <taxon>Fungi</taxon>
        <taxon>Dikarya</taxon>
        <taxon>Ascomycota</taxon>
        <taxon>Pezizomycotina</taxon>
        <taxon>Eurotiomycetes</taxon>
        <taxon>Eurotiomycetidae</taxon>
        <taxon>Eurotiales</taxon>
        <taxon>Aspergillaceae</taxon>
        <taxon>Aspergillus</taxon>
    </lineage>
</organism>
<dbReference type="AlphaFoldDB" id="A0A7R8AK57"/>
<evidence type="ECO:0000256" key="1">
    <source>
        <dbReference type="SAM" id="MobiDB-lite"/>
    </source>
</evidence>
<evidence type="ECO:0000313" key="2">
    <source>
        <dbReference type="EMBL" id="BCS21881.1"/>
    </source>
</evidence>
<feature type="region of interest" description="Disordered" evidence="1">
    <location>
        <begin position="106"/>
        <end position="144"/>
    </location>
</feature>
<accession>A0A7R8AK57</accession>
<dbReference type="GeneID" id="64971886"/>
<reference evidence="2" key="2">
    <citation type="submission" date="2021-02" db="EMBL/GenBank/DDBJ databases">
        <title>Aspergillus puulaauensis MK2 genome sequence.</title>
        <authorList>
            <person name="Futagami T."/>
            <person name="Mori K."/>
            <person name="Kadooka C."/>
            <person name="Tanaka T."/>
        </authorList>
    </citation>
    <scope>NUCLEOTIDE SEQUENCE</scope>
    <source>
        <strain evidence="2">MK2</strain>
    </source>
</reference>
<dbReference type="EMBL" id="AP024445">
    <property type="protein sequence ID" value="BCS21881.1"/>
    <property type="molecule type" value="Genomic_DNA"/>
</dbReference>
<evidence type="ECO:0000313" key="3">
    <source>
        <dbReference type="Proteomes" id="UP000654913"/>
    </source>
</evidence>
<gene>
    <name evidence="2" type="ORF">APUU_30106S</name>
</gene>
<dbReference type="Proteomes" id="UP000654913">
    <property type="component" value="Chromosome 3"/>
</dbReference>
<name>A0A7R8AK57_9EURO</name>
<protein>
    <submittedName>
        <fullName evidence="2">Uncharacterized protein</fullName>
    </submittedName>
</protein>
<dbReference type="RefSeq" id="XP_041554075.1">
    <property type="nucleotide sequence ID" value="XM_041701162.1"/>
</dbReference>
<reference evidence="2" key="1">
    <citation type="submission" date="2021-01" db="EMBL/GenBank/DDBJ databases">
        <authorList>
            <consortium name="Aspergillus puulaauensis MK2 genome sequencing consortium"/>
            <person name="Kazuki M."/>
            <person name="Futagami T."/>
        </authorList>
    </citation>
    <scope>NUCLEOTIDE SEQUENCE</scope>
    <source>
        <strain evidence="2">MK2</strain>
    </source>
</reference>
<dbReference type="KEGG" id="apuu:APUU_30106S"/>
<keyword evidence="3" id="KW-1185">Reference proteome</keyword>